<evidence type="ECO:0000313" key="4">
    <source>
        <dbReference type="EMBL" id="KAK3359591.1"/>
    </source>
</evidence>
<feature type="region of interest" description="Disordered" evidence="2">
    <location>
        <begin position="19"/>
        <end position="63"/>
    </location>
</feature>
<feature type="region of interest" description="Disordered" evidence="2">
    <location>
        <begin position="134"/>
        <end position="182"/>
    </location>
</feature>
<name>A0AAJ0HQH5_9PEZI</name>
<feature type="compositionally biased region" description="Polar residues" evidence="2">
    <location>
        <begin position="40"/>
        <end position="58"/>
    </location>
</feature>
<reference evidence="4" key="1">
    <citation type="journal article" date="2023" name="Mol. Phylogenet. Evol.">
        <title>Genome-scale phylogeny and comparative genomics of the fungal order Sordariales.</title>
        <authorList>
            <person name="Hensen N."/>
            <person name="Bonometti L."/>
            <person name="Westerberg I."/>
            <person name="Brannstrom I.O."/>
            <person name="Guillou S."/>
            <person name="Cros-Aarteil S."/>
            <person name="Calhoun S."/>
            <person name="Haridas S."/>
            <person name="Kuo A."/>
            <person name="Mondo S."/>
            <person name="Pangilinan J."/>
            <person name="Riley R."/>
            <person name="LaButti K."/>
            <person name="Andreopoulos B."/>
            <person name="Lipzen A."/>
            <person name="Chen C."/>
            <person name="Yan M."/>
            <person name="Daum C."/>
            <person name="Ng V."/>
            <person name="Clum A."/>
            <person name="Steindorff A."/>
            <person name="Ohm R.A."/>
            <person name="Martin F."/>
            <person name="Silar P."/>
            <person name="Natvig D.O."/>
            <person name="Lalanne C."/>
            <person name="Gautier V."/>
            <person name="Ament-Velasquez S.L."/>
            <person name="Kruys A."/>
            <person name="Hutchinson M.I."/>
            <person name="Powell A.J."/>
            <person name="Barry K."/>
            <person name="Miller A.N."/>
            <person name="Grigoriev I.V."/>
            <person name="Debuchy R."/>
            <person name="Gladieux P."/>
            <person name="Hiltunen Thoren M."/>
            <person name="Johannesson H."/>
        </authorList>
    </citation>
    <scope>NUCLEOTIDE SEQUENCE</scope>
    <source>
        <strain evidence="4">CBS 955.72</strain>
    </source>
</reference>
<feature type="compositionally biased region" description="Low complexity" evidence="2">
    <location>
        <begin position="146"/>
        <end position="164"/>
    </location>
</feature>
<sequence>MAYNYDELNEKYCVLPSPSDCEPQFQPRPSSSHIERDSSFKYQDNPAQYHSHRSQSPASPCDECSPELHKIHQCLDTLSKQLQDLQSQRCSCARRPPASPSQPPSGGKCSWCSKAKAAVGGWLKKRASLKLGKSLRRRQSERDLSADSVGSFESSESRGSSDSFNGQSSLSPEGPSGAKELLGNGLQEMPTISAMVAGELHDSDAAIWELDATVTGSWHTGMPIAPCRPTILSQPVELSGQSPMLLPKDTFGPSSITPTQFASYVPVAVSPVTPERSSTDVSMWSGTSVSLGDHSFVSPQSSFSTNSATSLSQISTNPSQLDPGVPWFADDTSASPGGIDDEGTNDLPPWEVTQGVEIVSTQISEATAFGSFIEGVDCAGSTISRWSGQSLAVPCTSQPFIGSYSSSISATSVPTSSVQGVPTWGGRFGRPLDNASYLPLGDHCIAQGGPSPWGFPQPLKLANANKTIDSSSHHLSSAHPPTIHTSGEQYATNLATQGATLPPFAPTGSYYQISPVSRNPPIRLPQPEAIATREWGLRPNIQAGTEIGRFHEGANFGGSPPRPPQLSGNSPTAHEGAGTKVRGLERFRHGQPTHCVPCNKSFHGPGQQKKLDKHERTDRHWRKTRQETSGRSRWHCGRRNQDGSLCKKGYNRADNLTQHHRKRHGPDGP</sequence>
<dbReference type="Proteomes" id="UP001275084">
    <property type="component" value="Unassembled WGS sequence"/>
</dbReference>
<evidence type="ECO:0000256" key="2">
    <source>
        <dbReference type="SAM" id="MobiDB-lite"/>
    </source>
</evidence>
<proteinExistence type="predicted"/>
<keyword evidence="1" id="KW-0479">Metal-binding</keyword>
<accession>A0AAJ0HQH5</accession>
<dbReference type="GO" id="GO:0008270">
    <property type="term" value="F:zinc ion binding"/>
    <property type="evidence" value="ECO:0007669"/>
    <property type="project" value="UniProtKB-KW"/>
</dbReference>
<keyword evidence="1" id="KW-0863">Zinc-finger</keyword>
<evidence type="ECO:0000313" key="5">
    <source>
        <dbReference type="Proteomes" id="UP001275084"/>
    </source>
</evidence>
<feature type="domain" description="C2H2-type" evidence="3">
    <location>
        <begin position="634"/>
        <end position="669"/>
    </location>
</feature>
<gene>
    <name evidence="4" type="ORF">B0T25DRAFT_103166</name>
</gene>
<keyword evidence="5" id="KW-1185">Reference proteome</keyword>
<reference evidence="4" key="2">
    <citation type="submission" date="2023-06" db="EMBL/GenBank/DDBJ databases">
        <authorList>
            <consortium name="Lawrence Berkeley National Laboratory"/>
            <person name="Haridas S."/>
            <person name="Hensen N."/>
            <person name="Bonometti L."/>
            <person name="Westerberg I."/>
            <person name="Brannstrom I.O."/>
            <person name="Guillou S."/>
            <person name="Cros-Aarteil S."/>
            <person name="Calhoun S."/>
            <person name="Kuo A."/>
            <person name="Mondo S."/>
            <person name="Pangilinan J."/>
            <person name="Riley R."/>
            <person name="Labutti K."/>
            <person name="Andreopoulos B."/>
            <person name="Lipzen A."/>
            <person name="Chen C."/>
            <person name="Yanf M."/>
            <person name="Daum C."/>
            <person name="Ng V."/>
            <person name="Clum A."/>
            <person name="Steindorff A."/>
            <person name="Ohm R."/>
            <person name="Martin F."/>
            <person name="Silar P."/>
            <person name="Natvig D."/>
            <person name="Lalanne C."/>
            <person name="Gautier V."/>
            <person name="Ament-Velasquez S.L."/>
            <person name="Kruys A."/>
            <person name="Hutchinson M.I."/>
            <person name="Powell A.J."/>
            <person name="Barry K."/>
            <person name="Miller A.N."/>
            <person name="Grigoriev I.V."/>
            <person name="Debuchy R."/>
            <person name="Gladieux P."/>
            <person name="Thoren M.H."/>
            <person name="Johannesson H."/>
        </authorList>
    </citation>
    <scope>NUCLEOTIDE SEQUENCE</scope>
    <source>
        <strain evidence="4">CBS 955.72</strain>
    </source>
</reference>
<organism evidence="4 5">
    <name type="scientific">Lasiosphaeria hispida</name>
    <dbReference type="NCBI Taxonomy" id="260671"/>
    <lineage>
        <taxon>Eukaryota</taxon>
        <taxon>Fungi</taxon>
        <taxon>Dikarya</taxon>
        <taxon>Ascomycota</taxon>
        <taxon>Pezizomycotina</taxon>
        <taxon>Sordariomycetes</taxon>
        <taxon>Sordariomycetidae</taxon>
        <taxon>Sordariales</taxon>
        <taxon>Lasiosphaeriaceae</taxon>
        <taxon>Lasiosphaeria</taxon>
    </lineage>
</organism>
<dbReference type="PROSITE" id="PS50157">
    <property type="entry name" value="ZINC_FINGER_C2H2_2"/>
    <property type="match status" value="1"/>
</dbReference>
<comment type="caution">
    <text evidence="4">The sequence shown here is derived from an EMBL/GenBank/DDBJ whole genome shotgun (WGS) entry which is preliminary data.</text>
</comment>
<feature type="compositionally biased region" description="Basic residues" evidence="2">
    <location>
        <begin position="658"/>
        <end position="669"/>
    </location>
</feature>
<feature type="compositionally biased region" description="Basic and acidic residues" evidence="2">
    <location>
        <begin position="609"/>
        <end position="630"/>
    </location>
</feature>
<protein>
    <recommendedName>
        <fullName evidence="3">C2H2-type domain-containing protein</fullName>
    </recommendedName>
</protein>
<feature type="region of interest" description="Disordered" evidence="2">
    <location>
        <begin position="553"/>
        <end position="669"/>
    </location>
</feature>
<feature type="region of interest" description="Disordered" evidence="2">
    <location>
        <begin position="89"/>
        <end position="109"/>
    </location>
</feature>
<dbReference type="AlphaFoldDB" id="A0AAJ0HQH5"/>
<evidence type="ECO:0000259" key="3">
    <source>
        <dbReference type="PROSITE" id="PS50157"/>
    </source>
</evidence>
<dbReference type="EMBL" id="JAUIQD010000002">
    <property type="protein sequence ID" value="KAK3359591.1"/>
    <property type="molecule type" value="Genomic_DNA"/>
</dbReference>
<evidence type="ECO:0000256" key="1">
    <source>
        <dbReference type="PROSITE-ProRule" id="PRU00042"/>
    </source>
</evidence>
<dbReference type="InterPro" id="IPR013087">
    <property type="entry name" value="Znf_C2H2_type"/>
</dbReference>
<keyword evidence="1" id="KW-0862">Zinc</keyword>